<feature type="transmembrane region" description="Helical" evidence="8">
    <location>
        <begin position="239"/>
        <end position="261"/>
    </location>
</feature>
<evidence type="ECO:0000256" key="7">
    <source>
        <dbReference type="ARBA" id="ARBA00023157"/>
    </source>
</evidence>
<dbReference type="AlphaFoldDB" id="A0A8S3SHP4"/>
<proteinExistence type="inferred from homology"/>
<feature type="transmembrane region" description="Helical" evidence="8">
    <location>
        <begin position="357"/>
        <end position="380"/>
    </location>
</feature>
<gene>
    <name evidence="10" type="ORF">MEDL_34130</name>
</gene>
<dbReference type="SUPFAM" id="SSF103473">
    <property type="entry name" value="MFS general substrate transporter"/>
    <property type="match status" value="2"/>
</dbReference>
<feature type="transmembrane region" description="Helical" evidence="8">
    <location>
        <begin position="551"/>
        <end position="573"/>
    </location>
</feature>
<evidence type="ECO:0000256" key="6">
    <source>
        <dbReference type="ARBA" id="ARBA00023136"/>
    </source>
</evidence>
<name>A0A8S3SHP4_MYTED</name>
<feature type="transmembrane region" description="Helical" evidence="8">
    <location>
        <begin position="293"/>
        <end position="315"/>
    </location>
</feature>
<evidence type="ECO:0000259" key="9">
    <source>
        <dbReference type="PROSITE" id="PS51465"/>
    </source>
</evidence>
<evidence type="ECO:0000256" key="1">
    <source>
        <dbReference type="ARBA" id="ARBA00004651"/>
    </source>
</evidence>
<dbReference type="GO" id="GO:0015347">
    <property type="term" value="F:sodium-independent organic anion transmembrane transporter activity"/>
    <property type="evidence" value="ECO:0007669"/>
    <property type="project" value="TreeGrafter"/>
</dbReference>
<dbReference type="Gene3D" id="1.20.1250.20">
    <property type="entry name" value="MFS general substrate transporter like domains"/>
    <property type="match status" value="1"/>
</dbReference>
<dbReference type="Pfam" id="PF03137">
    <property type="entry name" value="OATP"/>
    <property type="match status" value="1"/>
</dbReference>
<dbReference type="InterPro" id="IPR036058">
    <property type="entry name" value="Kazal_dom_sf"/>
</dbReference>
<keyword evidence="5 8" id="KW-1133">Transmembrane helix</keyword>
<comment type="caution">
    <text evidence="10">The sequence shown here is derived from an EMBL/GenBank/DDBJ whole genome shotgun (WGS) entry which is preliminary data.</text>
</comment>
<evidence type="ECO:0000256" key="2">
    <source>
        <dbReference type="ARBA" id="ARBA00009657"/>
    </source>
</evidence>
<dbReference type="PROSITE" id="PS51465">
    <property type="entry name" value="KAZAL_2"/>
    <property type="match status" value="1"/>
</dbReference>
<sequence length="712" mass="77261">MNRQTTVHINKDCRNNSSETESSILNGVKAHDNAAYTASTDDVNFIVTKDSLPPKSDTTTGESRWGCCSFRPRCLQGLNRMSLFTLFVCIMCFLEGFAVNGVANAAIPAIERQFKLPSTKSALIPSSQDIGALVVVLFVSFIGGRYNKASWVASGSLIMAVGSFLFMVPHFLEKYVYPESTTQSSYNCTISNPPSGDCDVGGEQYLVVFIAAQIVHGVGFTPMFTLGTAYIDENEEHSLAAVYIGLTYALTAIGVAAGFFVGGELGQNYFVDFDRVDQDSLGFDAKDSRWIGAWWLGFIIAIVGFIVIAIPIFGYPKYLPGKEKSTELEPKQEKPPTENIFKQFFVSFIDLIKNPTFMMLTFAGRGLILVGSVGMFGGGLLIKMCGLGIKGMLNMCFIASFISGVLGIAFIAGCPEVKLAGLEVPYPNKINTLAGYNDVCQGSCQCQYEGLSLVCGKDNIVYHSPCHAGCATQSGQMTYHNCSCVAASLNIPTDHANAMVSAGRCEDGCDKLYIVAPLMFISMICVLTTVTPNSMALMRVVKDEQRPFALGVQWVFIRLLGSIPGPFLVGWAIDNACLIFLEGSCGHKGNCLLYSHDSMALGVMTTKPQAEHGYCQEKPFNSKRQKSSNTKPQSSSIPIIADIDHSYHSGAIAEKSCFNIHTSTTSYFNESHEADQFGLSTSELSTLVENLSTGNLTVLYQNSSTHCFKVLK</sequence>
<evidence type="ECO:0000256" key="3">
    <source>
        <dbReference type="ARBA" id="ARBA00022475"/>
    </source>
</evidence>
<dbReference type="InterPro" id="IPR036259">
    <property type="entry name" value="MFS_trans_sf"/>
</dbReference>
<protein>
    <submittedName>
        <fullName evidence="10">SLCO4A</fullName>
    </submittedName>
</protein>
<dbReference type="GO" id="GO:0016323">
    <property type="term" value="C:basolateral plasma membrane"/>
    <property type="evidence" value="ECO:0007669"/>
    <property type="project" value="TreeGrafter"/>
</dbReference>
<evidence type="ECO:0000313" key="10">
    <source>
        <dbReference type="EMBL" id="CAG2220590.1"/>
    </source>
</evidence>
<feature type="transmembrane region" description="Helical" evidence="8">
    <location>
        <begin position="151"/>
        <end position="172"/>
    </location>
</feature>
<feature type="transmembrane region" description="Helical" evidence="8">
    <location>
        <begin position="512"/>
        <end position="531"/>
    </location>
</feature>
<dbReference type="PANTHER" id="PTHR11388">
    <property type="entry name" value="ORGANIC ANION TRANSPORTER"/>
    <property type="match status" value="1"/>
</dbReference>
<dbReference type="GO" id="GO:0043252">
    <property type="term" value="P:sodium-independent organic anion transport"/>
    <property type="evidence" value="ECO:0007669"/>
    <property type="project" value="TreeGrafter"/>
</dbReference>
<keyword evidence="6 8" id="KW-0472">Membrane</keyword>
<dbReference type="SUPFAM" id="SSF100895">
    <property type="entry name" value="Kazal-type serine protease inhibitors"/>
    <property type="match status" value="1"/>
</dbReference>
<feature type="transmembrane region" description="Helical" evidence="8">
    <location>
        <begin position="392"/>
        <end position="412"/>
    </location>
</feature>
<keyword evidence="11" id="KW-1185">Reference proteome</keyword>
<keyword evidence="4 8" id="KW-0812">Transmembrane</keyword>
<evidence type="ECO:0000256" key="4">
    <source>
        <dbReference type="ARBA" id="ARBA00022692"/>
    </source>
</evidence>
<evidence type="ECO:0000313" key="11">
    <source>
        <dbReference type="Proteomes" id="UP000683360"/>
    </source>
</evidence>
<feature type="transmembrane region" description="Helical" evidence="8">
    <location>
        <begin position="205"/>
        <end position="227"/>
    </location>
</feature>
<feature type="domain" description="Kazal-like" evidence="9">
    <location>
        <begin position="434"/>
        <end position="486"/>
    </location>
</feature>
<dbReference type="Pfam" id="PF07648">
    <property type="entry name" value="Kazal_2"/>
    <property type="match status" value="1"/>
</dbReference>
<reference evidence="10" key="1">
    <citation type="submission" date="2021-03" db="EMBL/GenBank/DDBJ databases">
        <authorList>
            <person name="Bekaert M."/>
        </authorList>
    </citation>
    <scope>NUCLEOTIDE SEQUENCE</scope>
</reference>
<dbReference type="EMBL" id="CAJPWZ010001666">
    <property type="protein sequence ID" value="CAG2220590.1"/>
    <property type="molecule type" value="Genomic_DNA"/>
</dbReference>
<dbReference type="PANTHER" id="PTHR11388:SF100">
    <property type="entry name" value="SOLUTE CARRIER ORGANIC ANION TRANSPORTER FAMILY MEMBER 4A1"/>
    <property type="match status" value="1"/>
</dbReference>
<evidence type="ECO:0000256" key="5">
    <source>
        <dbReference type="ARBA" id="ARBA00022989"/>
    </source>
</evidence>
<feature type="transmembrane region" description="Helical" evidence="8">
    <location>
        <begin position="123"/>
        <end position="144"/>
    </location>
</feature>
<dbReference type="InterPro" id="IPR004156">
    <property type="entry name" value="OATP"/>
</dbReference>
<comment type="similarity">
    <text evidence="2">Belongs to the organo anion transporter (TC 2.A.60) family.</text>
</comment>
<accession>A0A8S3SHP4</accession>
<keyword evidence="7" id="KW-1015">Disulfide bond</keyword>
<dbReference type="OrthoDB" id="5062115at2759"/>
<feature type="transmembrane region" description="Helical" evidence="8">
    <location>
        <begin position="81"/>
        <end position="103"/>
    </location>
</feature>
<keyword evidence="3" id="KW-1003">Cell membrane</keyword>
<dbReference type="Proteomes" id="UP000683360">
    <property type="component" value="Unassembled WGS sequence"/>
</dbReference>
<evidence type="ECO:0000256" key="8">
    <source>
        <dbReference type="SAM" id="Phobius"/>
    </source>
</evidence>
<dbReference type="InterPro" id="IPR002350">
    <property type="entry name" value="Kazal_dom"/>
</dbReference>
<organism evidence="10 11">
    <name type="scientific">Mytilus edulis</name>
    <name type="common">Blue mussel</name>
    <dbReference type="NCBI Taxonomy" id="6550"/>
    <lineage>
        <taxon>Eukaryota</taxon>
        <taxon>Metazoa</taxon>
        <taxon>Spiralia</taxon>
        <taxon>Lophotrochozoa</taxon>
        <taxon>Mollusca</taxon>
        <taxon>Bivalvia</taxon>
        <taxon>Autobranchia</taxon>
        <taxon>Pteriomorphia</taxon>
        <taxon>Mytilida</taxon>
        <taxon>Mytiloidea</taxon>
        <taxon>Mytilidae</taxon>
        <taxon>Mytilinae</taxon>
        <taxon>Mytilus</taxon>
    </lineage>
</organism>
<comment type="subcellular location">
    <subcellularLocation>
        <location evidence="1">Cell membrane</location>
        <topology evidence="1">Multi-pass membrane protein</topology>
    </subcellularLocation>
</comment>